<evidence type="ECO:0000256" key="4">
    <source>
        <dbReference type="RuleBase" id="RU361161"/>
    </source>
</evidence>
<dbReference type="AlphaFoldDB" id="A0A7X2P767"/>
<evidence type="ECO:0000256" key="3">
    <source>
        <dbReference type="ARBA" id="ARBA00023277"/>
    </source>
</evidence>
<keyword evidence="2 4" id="KW-0378">Hydrolase</keyword>
<dbReference type="InterPro" id="IPR050288">
    <property type="entry name" value="Cellulose_deg_GH3"/>
</dbReference>
<comment type="caution">
    <text evidence="6">The sequence shown here is derived from an EMBL/GenBank/DDBJ whole genome shotgun (WGS) entry which is preliminary data.</text>
</comment>
<dbReference type="InterPro" id="IPR013783">
    <property type="entry name" value="Ig-like_fold"/>
</dbReference>
<gene>
    <name evidence="6" type="ORF">FYJ60_04045</name>
</gene>
<dbReference type="Proteomes" id="UP000466864">
    <property type="component" value="Unassembled WGS sequence"/>
</dbReference>
<keyword evidence="4" id="KW-0326">Glycosidase</keyword>
<dbReference type="InterPro" id="IPR019800">
    <property type="entry name" value="Glyco_hydro_3_AS"/>
</dbReference>
<proteinExistence type="inferred from homology"/>
<dbReference type="GO" id="GO:0004553">
    <property type="term" value="F:hydrolase activity, hydrolyzing O-glycosyl compounds"/>
    <property type="evidence" value="ECO:0007669"/>
    <property type="project" value="InterPro"/>
</dbReference>
<dbReference type="SUPFAM" id="SSF52279">
    <property type="entry name" value="Beta-D-glucan exohydrolase, C-terminal domain"/>
    <property type="match status" value="1"/>
</dbReference>
<feature type="domain" description="Fibronectin type III-like" evidence="5">
    <location>
        <begin position="580"/>
        <end position="647"/>
    </location>
</feature>
<organism evidence="6 7">
    <name type="scientific">Bilifractor porci</name>
    <dbReference type="NCBI Taxonomy" id="2606636"/>
    <lineage>
        <taxon>Bacteria</taxon>
        <taxon>Bacillati</taxon>
        <taxon>Bacillota</taxon>
        <taxon>Clostridia</taxon>
        <taxon>Lachnospirales</taxon>
        <taxon>Lachnospiraceae</taxon>
        <taxon>Bilifractor</taxon>
    </lineage>
</organism>
<dbReference type="Pfam" id="PF14310">
    <property type="entry name" value="Fn3-like"/>
    <property type="match status" value="1"/>
</dbReference>
<dbReference type="Gene3D" id="3.20.20.300">
    <property type="entry name" value="Glycoside hydrolase, family 3, N-terminal domain"/>
    <property type="match status" value="1"/>
</dbReference>
<dbReference type="Pfam" id="PF00933">
    <property type="entry name" value="Glyco_hydro_3"/>
    <property type="match status" value="1"/>
</dbReference>
<dbReference type="InterPro" id="IPR001764">
    <property type="entry name" value="Glyco_hydro_3_N"/>
</dbReference>
<keyword evidence="7" id="KW-1185">Reference proteome</keyword>
<dbReference type="SUPFAM" id="SSF51445">
    <property type="entry name" value="(Trans)glycosidases"/>
    <property type="match status" value="1"/>
</dbReference>
<dbReference type="PROSITE" id="PS00775">
    <property type="entry name" value="GLYCOSYL_HYDROL_F3"/>
    <property type="match status" value="1"/>
</dbReference>
<evidence type="ECO:0000313" key="6">
    <source>
        <dbReference type="EMBL" id="MST81484.1"/>
    </source>
</evidence>
<evidence type="ECO:0000256" key="2">
    <source>
        <dbReference type="ARBA" id="ARBA00022801"/>
    </source>
</evidence>
<dbReference type="PANTHER" id="PTHR42715:SF10">
    <property type="entry name" value="BETA-GLUCOSIDASE"/>
    <property type="match status" value="1"/>
</dbReference>
<dbReference type="InterPro" id="IPR036962">
    <property type="entry name" value="Glyco_hydro_3_N_sf"/>
</dbReference>
<dbReference type="EMBL" id="VUMV01000002">
    <property type="protein sequence ID" value="MST81484.1"/>
    <property type="molecule type" value="Genomic_DNA"/>
</dbReference>
<sequence length="794" mass="87982">MPLTDKIALCEGASFWETKAFPEYGIPAMFLCDGPHGLRKQESKARADMLGVHQSAKATCFPAEDVIASGWDPELAGKIGKAIGEEALAQDVSVVLGPGVNIKRNPLCGRNFEYFSEDPVLAGELAAGFVRGLESCGVGACLKHFAANSQEKSRFNSDSVIDERTLRELYLPAFERAVKKGKPSAVMCAYPKLNGIHCSDNRNLLTEILREEWGFDGMVVTDWAAMNNRIEGFRAGCDLNMPGGSNYMGKETIRAVQGGKLPEADVDRSAGRILSLAFRSADVRSRYRKAEDEAALYEEHNALAGEAAEQGAVLLKNEDGILPLSGREKLAVIGHMAKDMRFQGSGSSHVHAVRVSQPLSYFRNAAYAEGCDKEGNTSDRLLSEVRKKASESDRVIVFAGLPERYESEGFDRTDMQMPEGHLRMIEAAVSANPETVVVLLCGSPVECPWADRVKGILYLGLPGQAGGEAVFRLLFGEINPSGRLAETWPIRYEDCPSASFYGKTRDALYLEGMYSGYRYYQKAGQKVRWPFGYGLSYTEFSYSDLKIEKPSGRWHPISAEKPEFTVRFVVKNTGKRAGAEVAQLYVEAPQDGVHRPVRLLRRFQKITLEAGEEKTVSFLLNRRDFAMWQDRCIVPTGTYRIAAGKNCDEICMRKEIRIEGEDVSRSENAEKKSWYDTCKGIPCRKDLEQALGKPIRIQRKEKGTFTMDNTILEMKDSSLVMRMLYQAVKTFLAVKCNGRQDPQNPEFRMQLASSVGSPLRCLQISGGLRGGLMQGLLEIANGHYGKGIKKIIFG</sequence>
<dbReference type="GO" id="GO:0005975">
    <property type="term" value="P:carbohydrate metabolic process"/>
    <property type="evidence" value="ECO:0007669"/>
    <property type="project" value="InterPro"/>
</dbReference>
<dbReference type="InterPro" id="IPR026891">
    <property type="entry name" value="Fn3-like"/>
</dbReference>
<protein>
    <submittedName>
        <fullName evidence="6">Glycosyl hydrolase</fullName>
    </submittedName>
</protein>
<dbReference type="InterPro" id="IPR002772">
    <property type="entry name" value="Glyco_hydro_3_C"/>
</dbReference>
<accession>A0A7X2P767</accession>
<reference evidence="6 7" key="1">
    <citation type="submission" date="2019-08" db="EMBL/GenBank/DDBJ databases">
        <title>In-depth cultivation of the pig gut microbiome towards novel bacterial diversity and tailored functional studies.</title>
        <authorList>
            <person name="Wylensek D."/>
            <person name="Hitch T.C.A."/>
            <person name="Clavel T."/>
        </authorList>
    </citation>
    <scope>NUCLEOTIDE SEQUENCE [LARGE SCALE GENOMIC DNA]</scope>
    <source>
        <strain evidence="6 7">Oil+RF-744-WCA-WT-13</strain>
    </source>
</reference>
<dbReference type="PANTHER" id="PTHR42715">
    <property type="entry name" value="BETA-GLUCOSIDASE"/>
    <property type="match status" value="1"/>
</dbReference>
<name>A0A7X2P767_9FIRM</name>
<keyword evidence="3" id="KW-0119">Carbohydrate metabolism</keyword>
<dbReference type="SMART" id="SM01217">
    <property type="entry name" value="Fn3_like"/>
    <property type="match status" value="1"/>
</dbReference>
<comment type="similarity">
    <text evidence="1 4">Belongs to the glycosyl hydrolase 3 family.</text>
</comment>
<dbReference type="Pfam" id="PF01915">
    <property type="entry name" value="Glyco_hydro_3_C"/>
    <property type="match status" value="1"/>
</dbReference>
<dbReference type="PRINTS" id="PR00133">
    <property type="entry name" value="GLHYDRLASE3"/>
</dbReference>
<evidence type="ECO:0000313" key="7">
    <source>
        <dbReference type="Proteomes" id="UP000466864"/>
    </source>
</evidence>
<evidence type="ECO:0000259" key="5">
    <source>
        <dbReference type="SMART" id="SM01217"/>
    </source>
</evidence>
<dbReference type="Gene3D" id="2.60.40.10">
    <property type="entry name" value="Immunoglobulins"/>
    <property type="match status" value="1"/>
</dbReference>
<dbReference type="Gene3D" id="3.40.50.1700">
    <property type="entry name" value="Glycoside hydrolase family 3 C-terminal domain"/>
    <property type="match status" value="1"/>
</dbReference>
<evidence type="ECO:0000256" key="1">
    <source>
        <dbReference type="ARBA" id="ARBA00005336"/>
    </source>
</evidence>
<dbReference type="InterPro" id="IPR036881">
    <property type="entry name" value="Glyco_hydro_3_C_sf"/>
</dbReference>
<dbReference type="InterPro" id="IPR017853">
    <property type="entry name" value="GH"/>
</dbReference>